<evidence type="ECO:0000313" key="2">
    <source>
        <dbReference type="Proteomes" id="UP000234857"/>
    </source>
</evidence>
<accession>A0A2N5ZGC6</accession>
<proteinExistence type="predicted"/>
<dbReference type="Proteomes" id="UP000234857">
    <property type="component" value="Unassembled WGS sequence"/>
</dbReference>
<gene>
    <name evidence="1" type="ORF">C0601_06925</name>
</gene>
<evidence type="ECO:0000313" key="1">
    <source>
        <dbReference type="EMBL" id="PLX17758.1"/>
    </source>
</evidence>
<reference evidence="1 2" key="1">
    <citation type="submission" date="2017-11" db="EMBL/GenBank/DDBJ databases">
        <title>Genome-resolved metagenomics identifies genetic mobility, metabolic interactions, and unexpected diversity in perchlorate-reducing communities.</title>
        <authorList>
            <person name="Barnum T.P."/>
            <person name="Figueroa I.A."/>
            <person name="Carlstrom C.I."/>
            <person name="Lucas L.N."/>
            <person name="Engelbrektson A.L."/>
            <person name="Coates J.D."/>
        </authorList>
    </citation>
    <scope>NUCLEOTIDE SEQUENCE [LARGE SCALE GENOMIC DNA]</scope>
    <source>
        <strain evidence="1">BM706</strain>
    </source>
</reference>
<name>A0A2N5ZGC6_MUIH1</name>
<sequence length="407" mass="47536">MTFFVVSIQALGEKGFLKKRLLFVTKDIETIKYNYVITSWNFDFKIKRNKDKTINIKSKDLTATFKPKQDSKYLKFIVSPEISSDIYIKYGNKRSRQVKIKVASFGNIYSFKTDDILKKDNTYELQISDFSTDLSIEKDFDLVFKPISTRDMVIDIYDTIPTKCRIKCHEDDIKVVFPYEKSIIEKKENSIYVNGKSNFNNLFLLTDNDYSEFKASNIDLKISKKITDQNISQKQLSIFTTILSDLTDINLKNKDVFVFSGRSSGIIEYPLILLNPKTLYRRPDNTLMTFNQTLKKNLLHEITHLYTGKLPHFNPYFYEGMTTFLEFYIFSGLYNDDLLRFIDSDITLIDFKKISHGLIIENLLKRDDVYYTGASFFYSLFKKDNDIIKKILNKKAPADIADALDLN</sequence>
<protein>
    <submittedName>
        <fullName evidence="1">Uncharacterized protein</fullName>
    </submittedName>
</protein>
<dbReference type="AlphaFoldDB" id="A0A2N5ZGC6"/>
<comment type="caution">
    <text evidence="1">The sequence shown here is derived from an EMBL/GenBank/DDBJ whole genome shotgun (WGS) entry which is preliminary data.</text>
</comment>
<organism evidence="1 2">
    <name type="scientific">Muiribacterium halophilum</name>
    <dbReference type="NCBI Taxonomy" id="2053465"/>
    <lineage>
        <taxon>Bacteria</taxon>
        <taxon>Candidatus Muiribacteriota</taxon>
        <taxon>Candidatus Muiribacteriia</taxon>
        <taxon>Candidatus Muiribacteriales</taxon>
        <taxon>Candidatus Muiribacteriaceae</taxon>
        <taxon>Candidatus Muiribacterium</taxon>
    </lineage>
</organism>
<dbReference type="EMBL" id="PKTG01000083">
    <property type="protein sequence ID" value="PLX17758.1"/>
    <property type="molecule type" value="Genomic_DNA"/>
</dbReference>